<proteinExistence type="predicted"/>
<name>A0A564ZES6_HYMDI</name>
<dbReference type="EMBL" id="CABIJS010000715">
    <property type="protein sequence ID" value="VUZ57304.1"/>
    <property type="molecule type" value="Genomic_DNA"/>
</dbReference>
<protein>
    <submittedName>
        <fullName evidence="1">Uncharacterized protein</fullName>
    </submittedName>
</protein>
<gene>
    <name evidence="1" type="ORF">WMSIL1_LOCUS14744</name>
</gene>
<organism evidence="1 2">
    <name type="scientific">Hymenolepis diminuta</name>
    <name type="common">Rat tapeworm</name>
    <dbReference type="NCBI Taxonomy" id="6216"/>
    <lineage>
        <taxon>Eukaryota</taxon>
        <taxon>Metazoa</taxon>
        <taxon>Spiralia</taxon>
        <taxon>Lophotrochozoa</taxon>
        <taxon>Platyhelminthes</taxon>
        <taxon>Cestoda</taxon>
        <taxon>Eucestoda</taxon>
        <taxon>Cyclophyllidea</taxon>
        <taxon>Hymenolepididae</taxon>
        <taxon>Hymenolepis</taxon>
    </lineage>
</organism>
<sequence length="111" mass="12671">MKSSHHGFPLSVYFQGRVYVVGFGEYGKEMEMLNVGGNGEWTILKTFDPLFQEGLLIGSMVIVGSELFVKDLITRATYLAVLESHEKRLHLFWLDRAIFFKGELTTVHLKC</sequence>
<evidence type="ECO:0000313" key="1">
    <source>
        <dbReference type="EMBL" id="VUZ57304.1"/>
    </source>
</evidence>
<reference evidence="1 2" key="1">
    <citation type="submission" date="2019-07" db="EMBL/GenBank/DDBJ databases">
        <authorList>
            <person name="Jastrzebski P J."/>
            <person name="Paukszto L."/>
            <person name="Jastrzebski P J."/>
        </authorList>
    </citation>
    <scope>NUCLEOTIDE SEQUENCE [LARGE SCALE GENOMIC DNA]</scope>
    <source>
        <strain evidence="1 2">WMS-il1</strain>
    </source>
</reference>
<dbReference type="Proteomes" id="UP000321570">
    <property type="component" value="Unassembled WGS sequence"/>
</dbReference>
<dbReference type="AlphaFoldDB" id="A0A564ZES6"/>
<keyword evidence="2" id="KW-1185">Reference proteome</keyword>
<evidence type="ECO:0000313" key="2">
    <source>
        <dbReference type="Proteomes" id="UP000321570"/>
    </source>
</evidence>
<accession>A0A564ZES6</accession>